<organism evidence="1 2">
    <name type="scientific">Olea europaea subsp. europaea</name>
    <dbReference type="NCBI Taxonomy" id="158383"/>
    <lineage>
        <taxon>Eukaryota</taxon>
        <taxon>Viridiplantae</taxon>
        <taxon>Streptophyta</taxon>
        <taxon>Embryophyta</taxon>
        <taxon>Tracheophyta</taxon>
        <taxon>Spermatophyta</taxon>
        <taxon>Magnoliopsida</taxon>
        <taxon>eudicotyledons</taxon>
        <taxon>Gunneridae</taxon>
        <taxon>Pentapetalae</taxon>
        <taxon>asterids</taxon>
        <taxon>lamiids</taxon>
        <taxon>Lamiales</taxon>
        <taxon>Oleaceae</taxon>
        <taxon>Oleeae</taxon>
        <taxon>Olea</taxon>
    </lineage>
</organism>
<comment type="caution">
    <text evidence="1">The sequence shown here is derived from an EMBL/GenBank/DDBJ whole genome shotgun (WGS) entry which is preliminary data.</text>
</comment>
<dbReference type="AlphaFoldDB" id="A0A8S0RUF7"/>
<dbReference type="Proteomes" id="UP000594638">
    <property type="component" value="Unassembled WGS sequence"/>
</dbReference>
<dbReference type="Gramene" id="OE9A046982T1">
    <property type="protein sequence ID" value="OE9A046982C1"/>
    <property type="gene ID" value="OE9A046982"/>
</dbReference>
<accession>A0A8S0RUF7</accession>
<feature type="non-terminal residue" evidence="1">
    <location>
        <position position="55"/>
    </location>
</feature>
<keyword evidence="2" id="KW-1185">Reference proteome</keyword>
<dbReference type="EMBL" id="CACTIH010003702">
    <property type="protein sequence ID" value="CAA2982651.1"/>
    <property type="molecule type" value="Genomic_DNA"/>
</dbReference>
<evidence type="ECO:0000313" key="1">
    <source>
        <dbReference type="EMBL" id="CAA2982651.1"/>
    </source>
</evidence>
<reference evidence="1 2" key="1">
    <citation type="submission" date="2019-12" db="EMBL/GenBank/DDBJ databases">
        <authorList>
            <person name="Alioto T."/>
            <person name="Alioto T."/>
            <person name="Gomez Garrido J."/>
        </authorList>
    </citation>
    <scope>NUCLEOTIDE SEQUENCE [LARGE SCALE GENOMIC DNA]</scope>
</reference>
<proteinExistence type="predicted"/>
<name>A0A8S0RUF7_OLEEU</name>
<gene>
    <name evidence="1" type="ORF">OLEA9_A046982</name>
</gene>
<sequence>MNCSSPLFDRRQRWAQTIVASPPLGRDEWVATLRSQQRRIPKLALMPMHLLRRRL</sequence>
<protein>
    <submittedName>
        <fullName evidence="1">Uncharacterized protein</fullName>
    </submittedName>
</protein>
<evidence type="ECO:0000313" key="2">
    <source>
        <dbReference type="Proteomes" id="UP000594638"/>
    </source>
</evidence>